<evidence type="ECO:0000256" key="1">
    <source>
        <dbReference type="SAM" id="MobiDB-lite"/>
    </source>
</evidence>
<evidence type="ECO:0000313" key="2">
    <source>
        <dbReference type="EMBL" id="KAK1681305.1"/>
    </source>
</evidence>
<feature type="region of interest" description="Disordered" evidence="1">
    <location>
        <begin position="301"/>
        <end position="325"/>
    </location>
</feature>
<gene>
    <name evidence="2" type="ORF">QYE76_042153</name>
</gene>
<dbReference type="EMBL" id="JAUUTY010000002">
    <property type="protein sequence ID" value="KAK1681305.1"/>
    <property type="molecule type" value="Genomic_DNA"/>
</dbReference>
<comment type="caution">
    <text evidence="2">The sequence shown here is derived from an EMBL/GenBank/DDBJ whole genome shotgun (WGS) entry which is preliminary data.</text>
</comment>
<dbReference type="Pfam" id="PF14223">
    <property type="entry name" value="Retrotran_gag_2"/>
    <property type="match status" value="1"/>
</dbReference>
<organism evidence="2 3">
    <name type="scientific">Lolium multiflorum</name>
    <name type="common">Italian ryegrass</name>
    <name type="synonym">Lolium perenne subsp. multiflorum</name>
    <dbReference type="NCBI Taxonomy" id="4521"/>
    <lineage>
        <taxon>Eukaryota</taxon>
        <taxon>Viridiplantae</taxon>
        <taxon>Streptophyta</taxon>
        <taxon>Embryophyta</taxon>
        <taxon>Tracheophyta</taxon>
        <taxon>Spermatophyta</taxon>
        <taxon>Magnoliopsida</taxon>
        <taxon>Liliopsida</taxon>
        <taxon>Poales</taxon>
        <taxon>Poaceae</taxon>
        <taxon>BOP clade</taxon>
        <taxon>Pooideae</taxon>
        <taxon>Poodae</taxon>
        <taxon>Poeae</taxon>
        <taxon>Poeae Chloroplast Group 2 (Poeae type)</taxon>
        <taxon>Loliodinae</taxon>
        <taxon>Loliinae</taxon>
        <taxon>Lolium</taxon>
    </lineage>
</organism>
<proteinExistence type="predicted"/>
<accession>A0AAD8TEA7</accession>
<protein>
    <submittedName>
        <fullName evidence="2">Uncharacterized protein</fullName>
    </submittedName>
</protein>
<dbReference type="Proteomes" id="UP001231189">
    <property type="component" value="Unassembled WGS sequence"/>
</dbReference>
<name>A0AAD8TEA7_LOLMU</name>
<sequence length="325" mass="36816">MTADAAIRIDFTLQSLHTFPTSIRIPIVWASSPHNNICHDGYPNIAFRPFDLARGPTLWSMYLPGTVAAHLPLSVAPPPSQETHSVFRTDMASSINFNQFLEKEKLKSNGSNFTDWFRHVRIFLNGGNLQYVLDAPLGDPPAETETDEVKNVYMTRKTRYSQVQCAILCSLESDLQKRFEHHDPHELIKELKTIFETHAAVECYEASKHFFSCMMEEGSSISEHMLVMTGHAKKLSDLGIVIPNRLGINRVLQSLPPSYKNFVMNYNMQNMNKEFPELFGMLKAAEIEIKKEHQVLMVNKTTSFKKQGKSKGKNKKSGKKAATPL</sequence>
<feature type="compositionally biased region" description="Basic residues" evidence="1">
    <location>
        <begin position="306"/>
        <end position="319"/>
    </location>
</feature>
<keyword evidence="3" id="KW-1185">Reference proteome</keyword>
<dbReference type="AlphaFoldDB" id="A0AAD8TEA7"/>
<reference evidence="2" key="1">
    <citation type="submission" date="2023-07" db="EMBL/GenBank/DDBJ databases">
        <title>A chromosome-level genome assembly of Lolium multiflorum.</title>
        <authorList>
            <person name="Chen Y."/>
            <person name="Copetti D."/>
            <person name="Kolliker R."/>
            <person name="Studer B."/>
        </authorList>
    </citation>
    <scope>NUCLEOTIDE SEQUENCE</scope>
    <source>
        <strain evidence="2">02402/16</strain>
        <tissue evidence="2">Leaf</tissue>
    </source>
</reference>
<evidence type="ECO:0000313" key="3">
    <source>
        <dbReference type="Proteomes" id="UP001231189"/>
    </source>
</evidence>